<reference evidence="2" key="1">
    <citation type="journal article" date="2017" name="Nat. Ecol. Evol.">
        <title>Genome expansion and lineage-specific genetic innovations in the forest pathogenic fungi Armillaria.</title>
        <authorList>
            <person name="Sipos G."/>
            <person name="Prasanna A.N."/>
            <person name="Walter M.C."/>
            <person name="O'Connor E."/>
            <person name="Balint B."/>
            <person name="Krizsan K."/>
            <person name="Kiss B."/>
            <person name="Hess J."/>
            <person name="Varga T."/>
            <person name="Slot J."/>
            <person name="Riley R."/>
            <person name="Boka B."/>
            <person name="Rigling D."/>
            <person name="Barry K."/>
            <person name="Lee J."/>
            <person name="Mihaltcheva S."/>
            <person name="LaButti K."/>
            <person name="Lipzen A."/>
            <person name="Waldron R."/>
            <person name="Moloney N.M."/>
            <person name="Sperisen C."/>
            <person name="Kredics L."/>
            <person name="Vagvoelgyi C."/>
            <person name="Patrignani A."/>
            <person name="Fitzpatrick D."/>
            <person name="Nagy I."/>
            <person name="Doyle S."/>
            <person name="Anderson J.B."/>
            <person name="Grigoriev I.V."/>
            <person name="Gueldener U."/>
            <person name="Muensterkoetter M."/>
            <person name="Nagy L.G."/>
        </authorList>
    </citation>
    <scope>NUCLEOTIDE SEQUENCE [LARGE SCALE GENOMIC DNA]</scope>
    <source>
        <strain evidence="2">C18/9</strain>
    </source>
</reference>
<keyword evidence="2" id="KW-1185">Reference proteome</keyword>
<dbReference type="AlphaFoldDB" id="A0A284RSP5"/>
<protein>
    <submittedName>
        <fullName evidence="1">Uncharacterized protein</fullName>
    </submittedName>
</protein>
<dbReference type="EMBL" id="FUEG01000015">
    <property type="protein sequence ID" value="SJL11784.1"/>
    <property type="molecule type" value="Genomic_DNA"/>
</dbReference>
<accession>A0A284RSP5</accession>
<gene>
    <name evidence="1" type="ORF">ARMOST_15193</name>
</gene>
<evidence type="ECO:0000313" key="2">
    <source>
        <dbReference type="Proteomes" id="UP000219338"/>
    </source>
</evidence>
<dbReference type="Proteomes" id="UP000219338">
    <property type="component" value="Unassembled WGS sequence"/>
</dbReference>
<proteinExistence type="predicted"/>
<organism evidence="1 2">
    <name type="scientific">Armillaria ostoyae</name>
    <name type="common">Armillaria root rot fungus</name>
    <dbReference type="NCBI Taxonomy" id="47428"/>
    <lineage>
        <taxon>Eukaryota</taxon>
        <taxon>Fungi</taxon>
        <taxon>Dikarya</taxon>
        <taxon>Basidiomycota</taxon>
        <taxon>Agaricomycotina</taxon>
        <taxon>Agaricomycetes</taxon>
        <taxon>Agaricomycetidae</taxon>
        <taxon>Agaricales</taxon>
        <taxon>Marasmiineae</taxon>
        <taxon>Physalacriaceae</taxon>
        <taxon>Armillaria</taxon>
    </lineage>
</organism>
<name>A0A284RSP5_ARMOS</name>
<sequence length="114" mass="12379">MLSLPGVAAASASPPFLPYTNPYSVATTSQSSSPLFSMSRNPTASSFLTWDHTIIVKWATRPPRPSLSSYQCPVPSDHPETIGLDIDGCHAAIDDTCNAHTHRAQIMGGYFFYF</sequence>
<evidence type="ECO:0000313" key="1">
    <source>
        <dbReference type="EMBL" id="SJL11784.1"/>
    </source>
</evidence>